<dbReference type="InterPro" id="IPR002100">
    <property type="entry name" value="TF_MADSbox"/>
</dbReference>
<dbReference type="SMART" id="SM00432">
    <property type="entry name" value="MADS"/>
    <property type="match status" value="1"/>
</dbReference>
<evidence type="ECO:0000256" key="1">
    <source>
        <dbReference type="ARBA" id="ARBA00004123"/>
    </source>
</evidence>
<dbReference type="GO" id="GO:0000987">
    <property type="term" value="F:cis-regulatory region sequence-specific DNA binding"/>
    <property type="evidence" value="ECO:0007669"/>
    <property type="project" value="InterPro"/>
</dbReference>
<dbReference type="InterPro" id="IPR050142">
    <property type="entry name" value="MADS-box/MEF2_TF"/>
</dbReference>
<keyword evidence="9" id="KW-1185">Reference proteome</keyword>
<dbReference type="PROSITE" id="PS00350">
    <property type="entry name" value="MADS_BOX_1"/>
    <property type="match status" value="1"/>
</dbReference>
<dbReference type="OrthoDB" id="2284405at2759"/>
<dbReference type="GO" id="GO:0005634">
    <property type="term" value="C:nucleus"/>
    <property type="evidence" value="ECO:0007669"/>
    <property type="project" value="UniProtKB-SubCell"/>
</dbReference>
<protein>
    <submittedName>
        <fullName evidence="8">MADS-box transcription factor</fullName>
    </submittedName>
</protein>
<keyword evidence="5" id="KW-0539">Nucleus</keyword>
<sequence>MIPKTSTVPHQAAVITPPVTENIENSFLGIFHDPNIQGNGNTFTGNETFIHSNASSAATSPFSMGSNNPILSSMACMTKNNVHPEYFQKETIFRQGVPQHGNKLFCSIKPSQNNDNSSKDISRRDNPEFQIPSDDCDDSDAEPYLRSEKRNGRRKIKIEFIEDRSKRNITFSKRRTGIMKKAYELSTLTGTQVLLLVASESGHIYTFATPKFQPMVTKSEGKNMIQECLNVAESEEVPTSEEKINADAASQQEIVKTTPNSLYHQDHSPYGSNLENIPPNQHLPIPVYPGIFSVPPFLGIHNIMTPHPVNWKQVVSPKPLPYQAFQNTPFANYQLAEDTGIRGKTEV</sequence>
<dbReference type="RefSeq" id="XP_013236640.1">
    <property type="nucleotide sequence ID" value="XM_013381186.1"/>
</dbReference>
<dbReference type="Gene3D" id="3.40.1810.10">
    <property type="entry name" value="Transcription factor, MADS-box"/>
    <property type="match status" value="1"/>
</dbReference>
<accession>A0A098VN19</accession>
<dbReference type="Pfam" id="PF00319">
    <property type="entry name" value="SRF-TF"/>
    <property type="match status" value="1"/>
</dbReference>
<dbReference type="VEuPathDB" id="MicrosporidiaDB:DI09_81p70"/>
<dbReference type="HOGENOM" id="CLU_799472_0_0_1"/>
<evidence type="ECO:0000259" key="7">
    <source>
        <dbReference type="PROSITE" id="PS50066"/>
    </source>
</evidence>
<feature type="compositionally biased region" description="Basic and acidic residues" evidence="6">
    <location>
        <begin position="117"/>
        <end position="127"/>
    </location>
</feature>
<dbReference type="InterPro" id="IPR036879">
    <property type="entry name" value="TF_MADSbox_sf"/>
</dbReference>
<organism evidence="8 9">
    <name type="scientific">Mitosporidium daphniae</name>
    <dbReference type="NCBI Taxonomy" id="1485682"/>
    <lineage>
        <taxon>Eukaryota</taxon>
        <taxon>Fungi</taxon>
        <taxon>Fungi incertae sedis</taxon>
        <taxon>Microsporidia</taxon>
        <taxon>Mitosporidium</taxon>
    </lineage>
</organism>
<evidence type="ECO:0000256" key="2">
    <source>
        <dbReference type="ARBA" id="ARBA00023015"/>
    </source>
</evidence>
<evidence type="ECO:0000256" key="5">
    <source>
        <dbReference type="ARBA" id="ARBA00023242"/>
    </source>
</evidence>
<evidence type="ECO:0000313" key="9">
    <source>
        <dbReference type="Proteomes" id="UP000029725"/>
    </source>
</evidence>
<dbReference type="PROSITE" id="PS50066">
    <property type="entry name" value="MADS_BOX_2"/>
    <property type="match status" value="1"/>
</dbReference>
<dbReference type="FunFam" id="3.40.1810.10:FF:000002">
    <property type="entry name" value="Serum response factor b"/>
    <property type="match status" value="1"/>
</dbReference>
<evidence type="ECO:0000256" key="3">
    <source>
        <dbReference type="ARBA" id="ARBA00023125"/>
    </source>
</evidence>
<dbReference type="GO" id="GO:0045944">
    <property type="term" value="P:positive regulation of transcription by RNA polymerase II"/>
    <property type="evidence" value="ECO:0007669"/>
    <property type="project" value="InterPro"/>
</dbReference>
<comment type="subcellular location">
    <subcellularLocation>
        <location evidence="1">Nucleus</location>
    </subcellularLocation>
</comment>
<dbReference type="SUPFAM" id="SSF55455">
    <property type="entry name" value="SRF-like"/>
    <property type="match status" value="1"/>
</dbReference>
<proteinExistence type="predicted"/>
<dbReference type="PRINTS" id="PR00404">
    <property type="entry name" value="MADSDOMAIN"/>
</dbReference>
<dbReference type="EMBL" id="JMKJ01000592">
    <property type="protein sequence ID" value="KGG50204.1"/>
    <property type="molecule type" value="Genomic_DNA"/>
</dbReference>
<evidence type="ECO:0000313" key="8">
    <source>
        <dbReference type="EMBL" id="KGG50204.1"/>
    </source>
</evidence>
<comment type="caution">
    <text evidence="8">The sequence shown here is derived from an EMBL/GenBank/DDBJ whole genome shotgun (WGS) entry which is preliminary data.</text>
</comment>
<dbReference type="GO" id="GO:0046983">
    <property type="term" value="F:protein dimerization activity"/>
    <property type="evidence" value="ECO:0007669"/>
    <property type="project" value="InterPro"/>
</dbReference>
<reference evidence="8 9" key="1">
    <citation type="submission" date="2014-04" db="EMBL/GenBank/DDBJ databases">
        <title>A new species of microsporidia sheds light on the evolution of extreme parasitism.</title>
        <authorList>
            <person name="Haag K.L."/>
            <person name="James T.Y."/>
            <person name="Larsson R."/>
            <person name="Schaer T.M."/>
            <person name="Refardt D."/>
            <person name="Pombert J.-F."/>
            <person name="Ebert D."/>
        </authorList>
    </citation>
    <scope>NUCLEOTIDE SEQUENCE [LARGE SCALE GENOMIC DNA]</scope>
    <source>
        <strain evidence="8 9">UGP3</strain>
        <tissue evidence="8">Spores</tissue>
    </source>
</reference>
<dbReference type="CDD" id="cd00266">
    <property type="entry name" value="MADS_SRF_like"/>
    <property type="match status" value="1"/>
</dbReference>
<dbReference type="GO" id="GO:0000981">
    <property type="term" value="F:DNA-binding transcription factor activity, RNA polymerase II-specific"/>
    <property type="evidence" value="ECO:0007669"/>
    <property type="project" value="InterPro"/>
</dbReference>
<keyword evidence="4" id="KW-0804">Transcription</keyword>
<feature type="domain" description="MADS-box" evidence="7">
    <location>
        <begin position="151"/>
        <end position="211"/>
    </location>
</feature>
<dbReference type="GeneID" id="25260914"/>
<name>A0A098VN19_9MICR</name>
<dbReference type="InterPro" id="IPR033897">
    <property type="entry name" value="SRF-like_MADS-box"/>
</dbReference>
<keyword evidence="2" id="KW-0805">Transcription regulation</keyword>
<feature type="region of interest" description="Disordered" evidence="6">
    <location>
        <begin position="103"/>
        <end position="149"/>
    </location>
</feature>
<evidence type="ECO:0000256" key="6">
    <source>
        <dbReference type="SAM" id="MobiDB-lite"/>
    </source>
</evidence>
<dbReference type="PANTHER" id="PTHR48019">
    <property type="entry name" value="SERUM RESPONSE FACTOR HOMOLOG"/>
    <property type="match status" value="1"/>
</dbReference>
<keyword evidence="3" id="KW-0238">DNA-binding</keyword>
<gene>
    <name evidence="8" type="ORF">DI09_81p70</name>
</gene>
<evidence type="ECO:0000256" key="4">
    <source>
        <dbReference type="ARBA" id="ARBA00023163"/>
    </source>
</evidence>
<dbReference type="AlphaFoldDB" id="A0A098VN19"/>
<dbReference type="Proteomes" id="UP000029725">
    <property type="component" value="Unassembled WGS sequence"/>
</dbReference>